<dbReference type="Proteomes" id="UP000809349">
    <property type="component" value="Unassembled WGS sequence"/>
</dbReference>
<comment type="subcellular location">
    <subcellularLocation>
        <location evidence="1">Cell membrane</location>
        <topology evidence="1">Multi-pass membrane protein</topology>
    </subcellularLocation>
</comment>
<evidence type="ECO:0000313" key="9">
    <source>
        <dbReference type="Proteomes" id="UP000809349"/>
    </source>
</evidence>
<evidence type="ECO:0000256" key="5">
    <source>
        <dbReference type="ARBA" id="ARBA00023136"/>
    </source>
</evidence>
<keyword evidence="5 7" id="KW-0472">Membrane</keyword>
<evidence type="ECO:0000313" key="8">
    <source>
        <dbReference type="EMBL" id="MBZ2207032.1"/>
    </source>
</evidence>
<evidence type="ECO:0000256" key="2">
    <source>
        <dbReference type="ARBA" id="ARBA00022475"/>
    </source>
</evidence>
<organism evidence="8 9">
    <name type="scientific">Massilia soli</name>
    <dbReference type="NCBI Taxonomy" id="2792854"/>
    <lineage>
        <taxon>Bacteria</taxon>
        <taxon>Pseudomonadati</taxon>
        <taxon>Pseudomonadota</taxon>
        <taxon>Betaproteobacteria</taxon>
        <taxon>Burkholderiales</taxon>
        <taxon>Oxalobacteraceae</taxon>
        <taxon>Telluria group</taxon>
        <taxon>Massilia</taxon>
    </lineage>
</organism>
<protein>
    <submittedName>
        <fullName evidence="8">YihY/virulence factor BrkB family protein</fullName>
    </submittedName>
</protein>
<dbReference type="Pfam" id="PF03631">
    <property type="entry name" value="Virul_fac_BrkB"/>
    <property type="match status" value="1"/>
</dbReference>
<feature type="transmembrane region" description="Helical" evidence="7">
    <location>
        <begin position="254"/>
        <end position="275"/>
    </location>
</feature>
<feature type="region of interest" description="Disordered" evidence="6">
    <location>
        <begin position="291"/>
        <end position="319"/>
    </location>
</feature>
<dbReference type="PIRSF" id="PIRSF035875">
    <property type="entry name" value="RNase_BN"/>
    <property type="match status" value="1"/>
</dbReference>
<keyword evidence="3 7" id="KW-0812">Transmembrane</keyword>
<feature type="transmembrane region" description="Helical" evidence="7">
    <location>
        <begin position="99"/>
        <end position="118"/>
    </location>
</feature>
<feature type="transmembrane region" description="Helical" evidence="7">
    <location>
        <begin position="184"/>
        <end position="207"/>
    </location>
</feature>
<dbReference type="EMBL" id="JAFBIL020000002">
    <property type="protein sequence ID" value="MBZ2207032.1"/>
    <property type="molecule type" value="Genomic_DNA"/>
</dbReference>
<evidence type="ECO:0000256" key="3">
    <source>
        <dbReference type="ARBA" id="ARBA00022692"/>
    </source>
</evidence>
<feature type="compositionally biased region" description="Basic and acidic residues" evidence="6">
    <location>
        <begin position="291"/>
        <end position="307"/>
    </location>
</feature>
<reference evidence="8 9" key="1">
    <citation type="submission" date="2021-01" db="EMBL/GenBank/DDBJ databases">
        <authorList>
            <person name="Ruan W."/>
            <person name="Khan S.A."/>
            <person name="Jeon C.O."/>
        </authorList>
    </citation>
    <scope>NUCLEOTIDE SEQUENCE [LARGE SCALE GENOMIC DNA]</scope>
    <source>
        <strain evidence="8 9">R798</strain>
    </source>
</reference>
<keyword evidence="9" id="KW-1185">Reference proteome</keyword>
<evidence type="ECO:0000256" key="7">
    <source>
        <dbReference type="SAM" id="Phobius"/>
    </source>
</evidence>
<gene>
    <name evidence="8" type="ORF">I4X03_007145</name>
</gene>
<dbReference type="RefSeq" id="WP_223467517.1">
    <property type="nucleotide sequence ID" value="NZ_JAFBIL020000002.1"/>
</dbReference>
<comment type="caution">
    <text evidence="8">The sequence shown here is derived from an EMBL/GenBank/DDBJ whole genome shotgun (WGS) entry which is preliminary data.</text>
</comment>
<keyword evidence="4 7" id="KW-1133">Transmembrane helix</keyword>
<accession>A0ABS7SMW3</accession>
<evidence type="ECO:0000256" key="6">
    <source>
        <dbReference type="SAM" id="MobiDB-lite"/>
    </source>
</evidence>
<reference evidence="8 9" key="2">
    <citation type="submission" date="2021-08" db="EMBL/GenBank/DDBJ databases">
        <title>Massilia sp. R798.</title>
        <authorList>
            <person name="Baek J.H."/>
            <person name="Jung H.S."/>
            <person name="Kim K.R."/>
            <person name="Jeon C.O."/>
        </authorList>
    </citation>
    <scope>NUCLEOTIDE SEQUENCE [LARGE SCALE GENOMIC DNA]</scope>
    <source>
        <strain evidence="8 9">R798</strain>
    </source>
</reference>
<evidence type="ECO:0000256" key="1">
    <source>
        <dbReference type="ARBA" id="ARBA00004651"/>
    </source>
</evidence>
<sequence length="319" mass="34462">MDVAKDWAPSSTKMVQLLRCTVTEWFADRAASKGAALAFYTLFSIAPILVVVIAVAGFFYGHEAAQGQLISELKGLVGTQGAEAVQLVLAGARDKESGMWATIVATALLLFGATSAFAELKDSLDEIWNVPPPKNASWWNIVRTRLLSFGLILVLGFLLMVSLVVSAVLAILENYFTGVWQNATVLLSWIAHLISFLVIATLFGTIYKLLPRIKLSWSDVVVGALGTAALFTLGKFVIGLYIGNSGVADSFGAAGSMIALLLWVYYSAQIFFLGAEFARQYALQLGSLRHKSDEETGAAKKAEKVEEYQANLTRPTAPQ</sequence>
<dbReference type="PANTHER" id="PTHR30213:SF1">
    <property type="entry name" value="INNER MEMBRANE PROTEIN YHJD"/>
    <property type="match status" value="1"/>
</dbReference>
<feature type="transmembrane region" description="Helical" evidence="7">
    <location>
        <begin position="37"/>
        <end position="60"/>
    </location>
</feature>
<feature type="compositionally biased region" description="Polar residues" evidence="6">
    <location>
        <begin position="310"/>
        <end position="319"/>
    </location>
</feature>
<dbReference type="PANTHER" id="PTHR30213">
    <property type="entry name" value="INNER MEMBRANE PROTEIN YHJD"/>
    <property type="match status" value="1"/>
</dbReference>
<feature type="transmembrane region" description="Helical" evidence="7">
    <location>
        <begin position="219"/>
        <end position="242"/>
    </location>
</feature>
<proteinExistence type="predicted"/>
<evidence type="ECO:0000256" key="4">
    <source>
        <dbReference type="ARBA" id="ARBA00022989"/>
    </source>
</evidence>
<keyword evidence="2" id="KW-1003">Cell membrane</keyword>
<dbReference type="InterPro" id="IPR017039">
    <property type="entry name" value="Virul_fac_BrkB"/>
</dbReference>
<name>A0ABS7SMW3_9BURK</name>
<feature type="transmembrane region" description="Helical" evidence="7">
    <location>
        <begin position="146"/>
        <end position="172"/>
    </location>
</feature>
<dbReference type="NCBIfam" id="TIGR00765">
    <property type="entry name" value="yihY_not_rbn"/>
    <property type="match status" value="1"/>
</dbReference>